<feature type="compositionally biased region" description="Basic and acidic residues" evidence="1">
    <location>
        <begin position="546"/>
        <end position="560"/>
    </location>
</feature>
<reference evidence="3 4" key="2">
    <citation type="submission" date="2024-10" db="EMBL/GenBank/DDBJ databases">
        <authorList>
            <person name="Ryan C."/>
        </authorList>
    </citation>
    <scope>NUCLEOTIDE SEQUENCE [LARGE SCALE GENOMIC DNA]</scope>
</reference>
<dbReference type="Proteomes" id="UP001497457">
    <property type="component" value="Chromosome 32b"/>
</dbReference>
<gene>
    <name evidence="3" type="ORF">URODEC1_LOCUS83160</name>
</gene>
<evidence type="ECO:0000256" key="1">
    <source>
        <dbReference type="SAM" id="MobiDB-lite"/>
    </source>
</evidence>
<evidence type="ECO:0000313" key="3">
    <source>
        <dbReference type="EMBL" id="CAL5034581.1"/>
    </source>
</evidence>
<protein>
    <recommendedName>
        <fullName evidence="2">F-box domain-containing protein</fullName>
    </recommendedName>
</protein>
<sequence length="584" mass="67869">MDHLPEELLADILRRVPPRPLAVCRSVSKDLCATIDGRGLLLAISHRVPRGLRGVFINFHGQNRPYFFSRRECLKPRVDGELSFLPKIGWREAAHHSNGLLLVRDWGELYVCNPATRRWAHLPPQPRGFGDAEHLVFDPTVSLHYEVISFDKAPRKPKIPIQPGIKRPSWCQSFGVYTDEEIQNLPSALRAKYDHEAQIQGAVEWPPSSYMAQVFSSRTGQWDERVYVREDDVVVTLMDVWSDPWGPDSYEETRLSLLEQKYKVIKTPRLDNVFMQPRLDVNDFYRPEGPFFRTKEYCLRQFQIEQERLDRKKPAMHIGKSEDGIYYTALCWYQLRVWVLHEASESSPMPQWELKHKADIKPSFRQYYLREDRKEDEKSWSLDPGTEGSDDRVDCGWDSSDDGITNVKAEDAVDYDDNRYCNMRDGMDFLGYHPSKEIALLGNGFDGFAYYLNTSRLQYLGRFYPTGCTHIQVAATHESFIYTPCMEDLLPNHERNTTHVLDDSDDDYYFGTEDGDSEEMDADVDDDLEDELYTDKDENLEEVEDEVFKGSQEDRDTDKHDEDGLLCWLFVDESPECAPTDKQN</sequence>
<dbReference type="SUPFAM" id="SSF81383">
    <property type="entry name" value="F-box domain"/>
    <property type="match status" value="1"/>
</dbReference>
<proteinExistence type="predicted"/>
<dbReference type="PANTHER" id="PTHR34591">
    <property type="entry name" value="OS03G0653100 PROTEIN-RELATED"/>
    <property type="match status" value="1"/>
</dbReference>
<dbReference type="PROSITE" id="PS50181">
    <property type="entry name" value="FBOX"/>
    <property type="match status" value="1"/>
</dbReference>
<name>A0ABC9DA44_9POAL</name>
<evidence type="ECO:0000259" key="2">
    <source>
        <dbReference type="PROSITE" id="PS50181"/>
    </source>
</evidence>
<keyword evidence="4" id="KW-1185">Reference proteome</keyword>
<dbReference type="PANTHER" id="PTHR34591:SF28">
    <property type="entry name" value="F-BOX DOMAIN-CONTAINING PROTEIN"/>
    <property type="match status" value="1"/>
</dbReference>
<dbReference type="EMBL" id="OZ075142">
    <property type="protein sequence ID" value="CAL5034581.1"/>
    <property type="molecule type" value="Genomic_DNA"/>
</dbReference>
<feature type="compositionally biased region" description="Acidic residues" evidence="1">
    <location>
        <begin position="503"/>
        <end position="545"/>
    </location>
</feature>
<reference evidence="4" key="1">
    <citation type="submission" date="2024-06" db="EMBL/GenBank/DDBJ databases">
        <authorList>
            <person name="Ryan C."/>
        </authorList>
    </citation>
    <scope>NUCLEOTIDE SEQUENCE [LARGE SCALE GENOMIC DNA]</scope>
</reference>
<dbReference type="SMART" id="SM00256">
    <property type="entry name" value="FBOX"/>
    <property type="match status" value="1"/>
</dbReference>
<dbReference type="AlphaFoldDB" id="A0ABC9DA44"/>
<evidence type="ECO:0000313" key="4">
    <source>
        <dbReference type="Proteomes" id="UP001497457"/>
    </source>
</evidence>
<accession>A0ABC9DA44</accession>
<dbReference type="InterPro" id="IPR036047">
    <property type="entry name" value="F-box-like_dom_sf"/>
</dbReference>
<organism evidence="3 4">
    <name type="scientific">Urochloa decumbens</name>
    <dbReference type="NCBI Taxonomy" id="240449"/>
    <lineage>
        <taxon>Eukaryota</taxon>
        <taxon>Viridiplantae</taxon>
        <taxon>Streptophyta</taxon>
        <taxon>Embryophyta</taxon>
        <taxon>Tracheophyta</taxon>
        <taxon>Spermatophyta</taxon>
        <taxon>Magnoliopsida</taxon>
        <taxon>Liliopsida</taxon>
        <taxon>Poales</taxon>
        <taxon>Poaceae</taxon>
        <taxon>PACMAD clade</taxon>
        <taxon>Panicoideae</taxon>
        <taxon>Panicodae</taxon>
        <taxon>Paniceae</taxon>
        <taxon>Melinidinae</taxon>
        <taxon>Urochloa</taxon>
    </lineage>
</organism>
<dbReference type="Pfam" id="PF00646">
    <property type="entry name" value="F-box"/>
    <property type="match status" value="1"/>
</dbReference>
<feature type="region of interest" description="Disordered" evidence="1">
    <location>
        <begin position="496"/>
        <end position="560"/>
    </location>
</feature>
<feature type="domain" description="F-box" evidence="2">
    <location>
        <begin position="1"/>
        <end position="44"/>
    </location>
</feature>
<dbReference type="InterPro" id="IPR001810">
    <property type="entry name" value="F-box_dom"/>
</dbReference>